<comment type="similarity">
    <text evidence="8">Belongs to the carbohydrate kinase PfkB family. LacC subfamily.</text>
</comment>
<dbReference type="PROSITE" id="PS00583">
    <property type="entry name" value="PFKB_KINASES_1"/>
    <property type="match status" value="1"/>
</dbReference>
<sequence length="305" mass="33184">MIYTVTVNPSIDYIVQLPELTLGEVNRMSYDTKLPGGKGINVSRILKELGHKNVALGFVGGFTGEFVEKALKEKALTTNFTHVAADTRINVKIKAQNETEINGQGPQLTDTEIAEFKQQFDHLTAEDVVILSGSLVPSLTTDFYFELIKIIREHGAGFVIDTTGESLLRTLKEHPLVVKPNHHELAELFNVKLDGLADIVKYGRKLLVMGAKHVLISMAGDGGLLITPDEVYFSPAPKGKVINSVGAGDSMIGGFVGTFAATHDPVESFRYGLACGSATAFSEDLADRAKINEILPQIKIKKFKD</sequence>
<dbReference type="InterPro" id="IPR022463">
    <property type="entry name" value="1-PFruKinase"/>
</dbReference>
<dbReference type="InterPro" id="IPR011611">
    <property type="entry name" value="PfkB_dom"/>
</dbReference>
<dbReference type="GO" id="GO:0016052">
    <property type="term" value="P:carbohydrate catabolic process"/>
    <property type="evidence" value="ECO:0007669"/>
    <property type="project" value="UniProtKB-ARBA"/>
</dbReference>
<dbReference type="PANTHER" id="PTHR46566:SF1">
    <property type="entry name" value="1-PHOSPHOFRUCTOKINASE"/>
    <property type="match status" value="1"/>
</dbReference>
<dbReference type="PROSITE" id="PS00584">
    <property type="entry name" value="PFKB_KINASES_2"/>
    <property type="match status" value="1"/>
</dbReference>
<dbReference type="InterPro" id="IPR002173">
    <property type="entry name" value="Carboh/pur_kinase_PfkB_CS"/>
</dbReference>
<comment type="catalytic activity">
    <reaction evidence="7 9">
        <text>beta-D-fructose 1-phosphate + ATP = beta-D-fructose 1,6-bisphosphate + ADP + H(+)</text>
        <dbReference type="Rhea" id="RHEA:14213"/>
        <dbReference type="ChEBI" id="CHEBI:15378"/>
        <dbReference type="ChEBI" id="CHEBI:30616"/>
        <dbReference type="ChEBI" id="CHEBI:32966"/>
        <dbReference type="ChEBI" id="CHEBI:138881"/>
        <dbReference type="ChEBI" id="CHEBI:456216"/>
        <dbReference type="EC" id="2.7.1.56"/>
    </reaction>
</comment>
<keyword evidence="3 8" id="KW-0423">Lactose metabolism</keyword>
<evidence type="ECO:0000256" key="8">
    <source>
        <dbReference type="PIRNR" id="PIRNR000535"/>
    </source>
</evidence>
<dbReference type="GO" id="GO:0008662">
    <property type="term" value="F:1-phosphofructokinase activity"/>
    <property type="evidence" value="ECO:0007669"/>
    <property type="project" value="UniProtKB-UniRule"/>
</dbReference>
<evidence type="ECO:0000256" key="5">
    <source>
        <dbReference type="ARBA" id="ARBA00022777"/>
    </source>
</evidence>
<dbReference type="PIRSF" id="PIRSF000535">
    <property type="entry name" value="1PFK/6PFK/LacC"/>
    <property type="match status" value="1"/>
</dbReference>
<comment type="caution">
    <text evidence="11">The sequence shown here is derived from an EMBL/GenBank/DDBJ whole genome shotgun (WGS) entry which is preliminary data.</text>
</comment>
<comment type="similarity">
    <text evidence="1">Belongs to the carbohydrate kinase pfkB family.</text>
</comment>
<dbReference type="EMBL" id="AZGB01000018">
    <property type="protein sequence ID" value="KRM05662.1"/>
    <property type="molecule type" value="Genomic_DNA"/>
</dbReference>
<dbReference type="GO" id="GO:0005988">
    <property type="term" value="P:lactose metabolic process"/>
    <property type="evidence" value="ECO:0007669"/>
    <property type="project" value="UniProtKB-KW"/>
</dbReference>
<dbReference type="Pfam" id="PF00294">
    <property type="entry name" value="PfkB"/>
    <property type="match status" value="1"/>
</dbReference>
<evidence type="ECO:0000313" key="12">
    <source>
        <dbReference type="Proteomes" id="UP000051451"/>
    </source>
</evidence>
<dbReference type="PATRIC" id="fig|1423750.3.peg.1399"/>
<dbReference type="AlphaFoldDB" id="A0A0R1VIT5"/>
<evidence type="ECO:0000313" key="11">
    <source>
        <dbReference type="EMBL" id="KRM05662.1"/>
    </source>
</evidence>
<comment type="catalytic activity">
    <reaction evidence="8">
        <text>D-tagatofuranose 6-phosphate + ATP = D-tagatofuranose 1,6-bisphosphate + ADP + H(+)</text>
        <dbReference type="Rhea" id="RHEA:12420"/>
        <dbReference type="ChEBI" id="CHEBI:15378"/>
        <dbReference type="ChEBI" id="CHEBI:30616"/>
        <dbReference type="ChEBI" id="CHEBI:58694"/>
        <dbReference type="ChEBI" id="CHEBI:58695"/>
        <dbReference type="ChEBI" id="CHEBI:456216"/>
        <dbReference type="EC" id="2.7.1.144"/>
    </reaction>
</comment>
<dbReference type="FunFam" id="3.40.1190.20:FF:000001">
    <property type="entry name" value="Phosphofructokinase"/>
    <property type="match status" value="1"/>
</dbReference>
<keyword evidence="4 8" id="KW-0547">Nucleotide-binding</keyword>
<keyword evidence="12" id="KW-1185">Reference proteome</keyword>
<dbReference type="Gene3D" id="3.40.1190.20">
    <property type="match status" value="1"/>
</dbReference>
<dbReference type="OrthoDB" id="9801219at2"/>
<protein>
    <recommendedName>
        <fullName evidence="8">Tagatose-6-phosphate kinase</fullName>
        <ecNumber evidence="8">2.7.1.144</ecNumber>
    </recommendedName>
</protein>
<dbReference type="GO" id="GO:2001059">
    <property type="term" value="P:D-tagatose 6-phosphate catabolic process"/>
    <property type="evidence" value="ECO:0007669"/>
    <property type="project" value="UniProtKB-UniPathway"/>
</dbReference>
<dbReference type="GO" id="GO:0044281">
    <property type="term" value="P:small molecule metabolic process"/>
    <property type="evidence" value="ECO:0007669"/>
    <property type="project" value="UniProtKB-ARBA"/>
</dbReference>
<dbReference type="PANTHER" id="PTHR46566">
    <property type="entry name" value="1-PHOSPHOFRUCTOKINASE-RELATED"/>
    <property type="match status" value="1"/>
</dbReference>
<keyword evidence="2 8" id="KW-0808">Transferase</keyword>
<evidence type="ECO:0000256" key="9">
    <source>
        <dbReference type="RuleBase" id="RU369061"/>
    </source>
</evidence>
<evidence type="ECO:0000256" key="1">
    <source>
        <dbReference type="ARBA" id="ARBA00005380"/>
    </source>
</evidence>
<accession>A0A0R1VIT5</accession>
<evidence type="ECO:0000256" key="2">
    <source>
        <dbReference type="ARBA" id="ARBA00022679"/>
    </source>
</evidence>
<dbReference type="NCBIfam" id="TIGR03168">
    <property type="entry name" value="1-PFK"/>
    <property type="match status" value="1"/>
</dbReference>
<dbReference type="InterPro" id="IPR029056">
    <property type="entry name" value="Ribokinase-like"/>
</dbReference>
<evidence type="ECO:0000256" key="4">
    <source>
        <dbReference type="ARBA" id="ARBA00022741"/>
    </source>
</evidence>
<dbReference type="CDD" id="cd01164">
    <property type="entry name" value="FruK_PfkB_like"/>
    <property type="match status" value="1"/>
</dbReference>
<name>A0A0R1VIT5_9LACO</name>
<keyword evidence="5 9" id="KW-0418">Kinase</keyword>
<evidence type="ECO:0000259" key="10">
    <source>
        <dbReference type="Pfam" id="PF00294"/>
    </source>
</evidence>
<comment type="function">
    <text evidence="9">Catalyzes the ATP-dependent phosphorylation of fructose-l-phosphate to fructose-l,6-bisphosphate.</text>
</comment>
<proteinExistence type="inferred from homology"/>
<dbReference type="GO" id="GO:0005524">
    <property type="term" value="F:ATP binding"/>
    <property type="evidence" value="ECO:0007669"/>
    <property type="project" value="UniProtKB-UniRule"/>
</dbReference>
<evidence type="ECO:0000256" key="7">
    <source>
        <dbReference type="ARBA" id="ARBA00047745"/>
    </source>
</evidence>
<reference evidence="11 12" key="1">
    <citation type="journal article" date="2015" name="Genome Announc.">
        <title>Expanding the biotechnology potential of lactobacilli through comparative genomics of 213 strains and associated genera.</title>
        <authorList>
            <person name="Sun Z."/>
            <person name="Harris H.M."/>
            <person name="McCann A."/>
            <person name="Guo C."/>
            <person name="Argimon S."/>
            <person name="Zhang W."/>
            <person name="Yang X."/>
            <person name="Jeffery I.B."/>
            <person name="Cooney J.C."/>
            <person name="Kagawa T.F."/>
            <person name="Liu W."/>
            <person name="Song Y."/>
            <person name="Salvetti E."/>
            <person name="Wrobel A."/>
            <person name="Rasinkangas P."/>
            <person name="Parkhill J."/>
            <person name="Rea M.C."/>
            <person name="O'Sullivan O."/>
            <person name="Ritari J."/>
            <person name="Douillard F.P."/>
            <person name="Paul Ross R."/>
            <person name="Yang R."/>
            <person name="Briner A.E."/>
            <person name="Felis G.E."/>
            <person name="de Vos W.M."/>
            <person name="Barrangou R."/>
            <person name="Klaenhammer T.R."/>
            <person name="Caufield P.W."/>
            <person name="Cui Y."/>
            <person name="Zhang H."/>
            <person name="O'Toole P.W."/>
        </authorList>
    </citation>
    <scope>NUCLEOTIDE SEQUENCE [LARGE SCALE GENOMIC DNA]</scope>
    <source>
        <strain evidence="11 12">DSM 18630</strain>
    </source>
</reference>
<dbReference type="Proteomes" id="UP000051451">
    <property type="component" value="Unassembled WGS sequence"/>
</dbReference>
<evidence type="ECO:0000256" key="3">
    <source>
        <dbReference type="ARBA" id="ARBA00022736"/>
    </source>
</evidence>
<dbReference type="SUPFAM" id="SSF53613">
    <property type="entry name" value="Ribokinase-like"/>
    <property type="match status" value="1"/>
</dbReference>
<organism evidence="11 12">
    <name type="scientific">Liquorilactobacillus ghanensis DSM 18630</name>
    <dbReference type="NCBI Taxonomy" id="1423750"/>
    <lineage>
        <taxon>Bacteria</taxon>
        <taxon>Bacillati</taxon>
        <taxon>Bacillota</taxon>
        <taxon>Bacilli</taxon>
        <taxon>Lactobacillales</taxon>
        <taxon>Lactobacillaceae</taxon>
        <taxon>Liquorilactobacillus</taxon>
    </lineage>
</organism>
<dbReference type="STRING" id="1423750.FC89_GL001366"/>
<dbReference type="NCBIfam" id="TIGR03828">
    <property type="entry name" value="pfkB"/>
    <property type="match status" value="1"/>
</dbReference>
<dbReference type="UniPathway" id="UPA00704">
    <property type="reaction ID" value="UER00715"/>
</dbReference>
<dbReference type="InterPro" id="IPR017583">
    <property type="entry name" value="Tagatose/fructose_Pkinase"/>
</dbReference>
<keyword evidence="6 8" id="KW-0067">ATP-binding</keyword>
<dbReference type="GO" id="GO:0005829">
    <property type="term" value="C:cytosol"/>
    <property type="evidence" value="ECO:0007669"/>
    <property type="project" value="TreeGrafter"/>
</dbReference>
<dbReference type="RefSeq" id="WP_057872102.1">
    <property type="nucleotide sequence ID" value="NZ_AZGB01000018.1"/>
</dbReference>
<gene>
    <name evidence="11" type="ORF">FC89_GL001366</name>
</gene>
<evidence type="ECO:0000256" key="6">
    <source>
        <dbReference type="ARBA" id="ARBA00022840"/>
    </source>
</evidence>
<feature type="domain" description="Carbohydrate kinase PfkB" evidence="10">
    <location>
        <begin position="9"/>
        <end position="283"/>
    </location>
</feature>
<dbReference type="EC" id="2.7.1.144" evidence="8"/>
<dbReference type="GeneID" id="98319375"/>
<dbReference type="GO" id="GO:0009024">
    <property type="term" value="F:tagatose-6-phosphate kinase activity"/>
    <property type="evidence" value="ECO:0007669"/>
    <property type="project" value="UniProtKB-EC"/>
</dbReference>
<comment type="pathway">
    <text evidence="8">Carbohydrate metabolism; D-tagatose 6-phosphate degradation; D-glyceraldehyde 3-phosphate and glycerone phosphate from D-tagatose 6-phosphate: step 1/2.</text>
</comment>